<dbReference type="AlphaFoldDB" id="A0ABD0MZN8"/>
<feature type="region of interest" description="Disordered" evidence="1">
    <location>
        <begin position="1"/>
        <end position="82"/>
    </location>
</feature>
<feature type="non-terminal residue" evidence="2">
    <location>
        <position position="1"/>
    </location>
</feature>
<feature type="compositionally biased region" description="Polar residues" evidence="1">
    <location>
        <begin position="58"/>
        <end position="68"/>
    </location>
</feature>
<name>A0ABD0MZN8_CIRMR</name>
<dbReference type="Proteomes" id="UP001529510">
    <property type="component" value="Unassembled WGS sequence"/>
</dbReference>
<proteinExistence type="predicted"/>
<evidence type="ECO:0000313" key="2">
    <source>
        <dbReference type="EMBL" id="KAL0154302.1"/>
    </source>
</evidence>
<accession>A0ABD0MZN8</accession>
<organism evidence="2 3">
    <name type="scientific">Cirrhinus mrigala</name>
    <name type="common">Mrigala</name>
    <dbReference type="NCBI Taxonomy" id="683832"/>
    <lineage>
        <taxon>Eukaryota</taxon>
        <taxon>Metazoa</taxon>
        <taxon>Chordata</taxon>
        <taxon>Craniata</taxon>
        <taxon>Vertebrata</taxon>
        <taxon>Euteleostomi</taxon>
        <taxon>Actinopterygii</taxon>
        <taxon>Neopterygii</taxon>
        <taxon>Teleostei</taxon>
        <taxon>Ostariophysi</taxon>
        <taxon>Cypriniformes</taxon>
        <taxon>Cyprinidae</taxon>
        <taxon>Labeoninae</taxon>
        <taxon>Labeonini</taxon>
        <taxon>Cirrhinus</taxon>
    </lineage>
</organism>
<protein>
    <submittedName>
        <fullName evidence="2">Uncharacterized protein</fullName>
    </submittedName>
</protein>
<comment type="caution">
    <text evidence="2">The sequence shown here is derived from an EMBL/GenBank/DDBJ whole genome shotgun (WGS) entry which is preliminary data.</text>
</comment>
<dbReference type="EMBL" id="JAMKFB020000036">
    <property type="protein sequence ID" value="KAL0154302.1"/>
    <property type="molecule type" value="Genomic_DNA"/>
</dbReference>
<gene>
    <name evidence="2" type="ORF">M9458_050415</name>
</gene>
<sequence>AQLAEVEQSHSASEQAARLREDAQREAERLRVSQREAERTLAARERAHRQRVKGLEEQVSTLKEQLQQEIRRRTPSLPSAVS</sequence>
<evidence type="ECO:0000313" key="3">
    <source>
        <dbReference type="Proteomes" id="UP001529510"/>
    </source>
</evidence>
<reference evidence="2 3" key="1">
    <citation type="submission" date="2024-05" db="EMBL/GenBank/DDBJ databases">
        <title>Genome sequencing and assembly of Indian major carp, Cirrhinus mrigala (Hamilton, 1822).</title>
        <authorList>
            <person name="Mohindra V."/>
            <person name="Chowdhury L.M."/>
            <person name="Lal K."/>
            <person name="Jena J.K."/>
        </authorList>
    </citation>
    <scope>NUCLEOTIDE SEQUENCE [LARGE SCALE GENOMIC DNA]</scope>
    <source>
        <strain evidence="2">CM1030</strain>
        <tissue evidence="2">Blood</tissue>
    </source>
</reference>
<feature type="compositionally biased region" description="Basic and acidic residues" evidence="1">
    <location>
        <begin position="17"/>
        <end position="45"/>
    </location>
</feature>
<keyword evidence="3" id="KW-1185">Reference proteome</keyword>
<evidence type="ECO:0000256" key="1">
    <source>
        <dbReference type="SAM" id="MobiDB-lite"/>
    </source>
</evidence>